<keyword evidence="2" id="KW-1185">Reference proteome</keyword>
<evidence type="ECO:0000313" key="2">
    <source>
        <dbReference type="Proteomes" id="UP000623467"/>
    </source>
</evidence>
<dbReference type="EMBL" id="JACAZH010000034">
    <property type="protein sequence ID" value="KAF7337416.1"/>
    <property type="molecule type" value="Genomic_DNA"/>
</dbReference>
<protein>
    <submittedName>
        <fullName evidence="1">Uncharacterized protein</fullName>
    </submittedName>
</protein>
<comment type="caution">
    <text evidence="1">The sequence shown here is derived from an EMBL/GenBank/DDBJ whole genome shotgun (WGS) entry which is preliminary data.</text>
</comment>
<dbReference type="Proteomes" id="UP000623467">
    <property type="component" value="Unassembled WGS sequence"/>
</dbReference>
<evidence type="ECO:0000313" key="1">
    <source>
        <dbReference type="EMBL" id="KAF7337416.1"/>
    </source>
</evidence>
<dbReference type="AlphaFoldDB" id="A0A8H6XB62"/>
<accession>A0A8H6XB62</accession>
<dbReference type="OrthoDB" id="2955516at2759"/>
<sequence>MSASYSKDRAVGIAIWQAPPNLSKEDFEAKLTNMVDKLVAVPIAQKNYVKYEMMFQTAFASEELMVHGVAEGAPSVWMIAECATVAEYLEIFEDPAIMNVLRDGKDNVYGGHPIAKASLGDVRVWIDRPVANNRARLVCAVQRPGNFSVDGYRKAIEAFADRFPGFSIVQKNVVKHWVWFPHNTVDTHVSAIGLSAPAPDLAICVVETESHDGMIEMLNDSDFKTYMEDGRRELNIHIGSSYFVANVVTKINK</sequence>
<reference evidence="1" key="1">
    <citation type="submission" date="2020-05" db="EMBL/GenBank/DDBJ databases">
        <title>Mycena genomes resolve the evolution of fungal bioluminescence.</title>
        <authorList>
            <person name="Tsai I.J."/>
        </authorList>
    </citation>
    <scope>NUCLEOTIDE SEQUENCE</scope>
    <source>
        <strain evidence="1">160909Yilan</strain>
    </source>
</reference>
<proteinExistence type="predicted"/>
<gene>
    <name evidence="1" type="ORF">MSAN_02268100</name>
</gene>
<organism evidence="1 2">
    <name type="scientific">Mycena sanguinolenta</name>
    <dbReference type="NCBI Taxonomy" id="230812"/>
    <lineage>
        <taxon>Eukaryota</taxon>
        <taxon>Fungi</taxon>
        <taxon>Dikarya</taxon>
        <taxon>Basidiomycota</taxon>
        <taxon>Agaricomycotina</taxon>
        <taxon>Agaricomycetes</taxon>
        <taxon>Agaricomycetidae</taxon>
        <taxon>Agaricales</taxon>
        <taxon>Marasmiineae</taxon>
        <taxon>Mycenaceae</taxon>
        <taxon>Mycena</taxon>
    </lineage>
</organism>
<name>A0A8H6XB62_9AGAR</name>